<protein>
    <submittedName>
        <fullName evidence="1">Gas vesicle protein</fullName>
    </submittedName>
</protein>
<evidence type="ECO:0000313" key="2">
    <source>
        <dbReference type="Proteomes" id="UP000287830"/>
    </source>
</evidence>
<dbReference type="RefSeq" id="WP_125047920.1">
    <property type="nucleotide sequence ID" value="NZ_BHZC01000001.1"/>
</dbReference>
<reference evidence="1 2" key="1">
    <citation type="submission" date="2018-11" db="EMBL/GenBank/DDBJ databases">
        <title>Whole genome sequence of Streptomyces chrestomyceticus NBRC 13444(T).</title>
        <authorList>
            <person name="Komaki H."/>
            <person name="Tamura T."/>
        </authorList>
    </citation>
    <scope>NUCLEOTIDE SEQUENCE [LARGE SCALE GENOMIC DNA]</scope>
    <source>
        <strain evidence="1 2">NBRC 13444</strain>
    </source>
</reference>
<organism evidence="1 2">
    <name type="scientific">Streptomyces chrestomyceticus JCM 4735</name>
    <dbReference type="NCBI Taxonomy" id="1306181"/>
    <lineage>
        <taxon>Bacteria</taxon>
        <taxon>Bacillati</taxon>
        <taxon>Actinomycetota</taxon>
        <taxon>Actinomycetes</taxon>
        <taxon>Kitasatosporales</taxon>
        <taxon>Streptomycetaceae</taxon>
        <taxon>Streptomyces</taxon>
    </lineage>
</organism>
<dbReference type="AlphaFoldDB" id="A0A7U9L0G2"/>
<dbReference type="OrthoDB" id="3541554at2"/>
<dbReference type="Proteomes" id="UP000287830">
    <property type="component" value="Unassembled WGS sequence"/>
</dbReference>
<name>A0A7U9L0G2_9ACTN</name>
<accession>A0A7U9L0G2</accession>
<sequence>MGLIKELLLLPAAPVRGTGWVLRQVLTEAERQYYDPAVVQRELRELAEQLDNGQIDEAEFDRREDALLDRLEELRKRQSGA</sequence>
<dbReference type="EMBL" id="BHZC01000001">
    <property type="protein sequence ID" value="GCD38749.1"/>
    <property type="molecule type" value="Genomic_DNA"/>
</dbReference>
<gene>
    <name evidence="1" type="ORF">OEIGOIKO_06568</name>
</gene>
<comment type="caution">
    <text evidence="1">The sequence shown here is derived from an EMBL/GenBank/DDBJ whole genome shotgun (WGS) entry which is preliminary data.</text>
</comment>
<dbReference type="GeneID" id="95625296"/>
<proteinExistence type="predicted"/>
<dbReference type="InterPro" id="IPR007804">
    <property type="entry name" value="GvpG"/>
</dbReference>
<evidence type="ECO:0000313" key="1">
    <source>
        <dbReference type="EMBL" id="GCD38749.1"/>
    </source>
</evidence>
<dbReference type="Pfam" id="PF05120">
    <property type="entry name" value="GvpG"/>
    <property type="match status" value="1"/>
</dbReference>